<dbReference type="CDD" id="cd19531">
    <property type="entry name" value="LCL_NRPS-like"/>
    <property type="match status" value="2"/>
</dbReference>
<dbReference type="InterPro" id="IPR036736">
    <property type="entry name" value="ACP-like_sf"/>
</dbReference>
<evidence type="ECO:0000256" key="2">
    <source>
        <dbReference type="ARBA" id="ARBA00006432"/>
    </source>
</evidence>
<dbReference type="FunFam" id="3.40.50.980:FF:000001">
    <property type="entry name" value="Non-ribosomal peptide synthetase"/>
    <property type="match status" value="2"/>
</dbReference>
<accession>A0AAU9AU45</accession>
<organism evidence="6 7">
    <name type="scientific">Lysobacter enzymogenes</name>
    <dbReference type="NCBI Taxonomy" id="69"/>
    <lineage>
        <taxon>Bacteria</taxon>
        <taxon>Pseudomonadati</taxon>
        <taxon>Pseudomonadota</taxon>
        <taxon>Gammaproteobacteria</taxon>
        <taxon>Lysobacterales</taxon>
        <taxon>Lysobacteraceae</taxon>
        <taxon>Lysobacter</taxon>
    </lineage>
</organism>
<dbReference type="Pfam" id="PF13193">
    <property type="entry name" value="AMP-binding_C"/>
    <property type="match status" value="2"/>
</dbReference>
<evidence type="ECO:0000259" key="5">
    <source>
        <dbReference type="PROSITE" id="PS50075"/>
    </source>
</evidence>
<dbReference type="FunFam" id="3.30.300.30:FF:000010">
    <property type="entry name" value="Enterobactin synthetase component F"/>
    <property type="match status" value="2"/>
</dbReference>
<comment type="similarity">
    <text evidence="2">Belongs to the ATP-dependent AMP-binding enzyme family.</text>
</comment>
<dbReference type="Pfam" id="PF00550">
    <property type="entry name" value="PP-binding"/>
    <property type="match status" value="2"/>
</dbReference>
<feature type="domain" description="Carrier" evidence="5">
    <location>
        <begin position="1021"/>
        <end position="1096"/>
    </location>
</feature>
<dbReference type="GO" id="GO:0044550">
    <property type="term" value="P:secondary metabolite biosynthetic process"/>
    <property type="evidence" value="ECO:0007669"/>
    <property type="project" value="UniProtKB-ARBA"/>
</dbReference>
<dbReference type="InterPro" id="IPR025110">
    <property type="entry name" value="AMP-bd_C"/>
</dbReference>
<dbReference type="GO" id="GO:0031177">
    <property type="term" value="F:phosphopantetheine binding"/>
    <property type="evidence" value="ECO:0007669"/>
    <property type="project" value="InterPro"/>
</dbReference>
<dbReference type="InterPro" id="IPR020806">
    <property type="entry name" value="PKS_PP-bd"/>
</dbReference>
<dbReference type="NCBIfam" id="TIGR01733">
    <property type="entry name" value="AA-adenyl-dom"/>
    <property type="match status" value="2"/>
</dbReference>
<dbReference type="GeneID" id="83064460"/>
<dbReference type="CDD" id="cd19544">
    <property type="entry name" value="E-C_NRPS"/>
    <property type="match status" value="1"/>
</dbReference>
<dbReference type="SUPFAM" id="SSF56801">
    <property type="entry name" value="Acetyl-CoA synthetase-like"/>
    <property type="match status" value="2"/>
</dbReference>
<dbReference type="InterPro" id="IPR009081">
    <property type="entry name" value="PP-bd_ACP"/>
</dbReference>
<protein>
    <submittedName>
        <fullName evidence="6">Non-ribosomal peptide synthetase</fullName>
    </submittedName>
</protein>
<dbReference type="SUPFAM" id="SSF52777">
    <property type="entry name" value="CoA-dependent acyltransferases"/>
    <property type="match status" value="6"/>
</dbReference>
<dbReference type="InterPro" id="IPR023213">
    <property type="entry name" value="CAT-like_dom_sf"/>
</dbReference>
<comment type="cofactor">
    <cofactor evidence="1">
        <name>pantetheine 4'-phosphate</name>
        <dbReference type="ChEBI" id="CHEBI:47942"/>
    </cofactor>
</comment>
<dbReference type="PANTHER" id="PTHR45527">
    <property type="entry name" value="NONRIBOSOMAL PEPTIDE SYNTHETASE"/>
    <property type="match status" value="1"/>
</dbReference>
<dbReference type="FunFam" id="3.40.50.12780:FF:000012">
    <property type="entry name" value="Non-ribosomal peptide synthetase"/>
    <property type="match status" value="2"/>
</dbReference>
<dbReference type="Gene3D" id="1.10.1200.10">
    <property type="entry name" value="ACP-like"/>
    <property type="match status" value="2"/>
</dbReference>
<dbReference type="PANTHER" id="PTHR45527:SF1">
    <property type="entry name" value="FATTY ACID SYNTHASE"/>
    <property type="match status" value="1"/>
</dbReference>
<dbReference type="Pfam" id="PF00501">
    <property type="entry name" value="AMP-binding"/>
    <property type="match status" value="2"/>
</dbReference>
<dbReference type="NCBIfam" id="NF003417">
    <property type="entry name" value="PRK04813.1"/>
    <property type="match status" value="2"/>
</dbReference>
<dbReference type="FunFam" id="1.10.1200.10:FF:000005">
    <property type="entry name" value="Nonribosomal peptide synthetase 1"/>
    <property type="match status" value="2"/>
</dbReference>
<dbReference type="GO" id="GO:0005829">
    <property type="term" value="C:cytosol"/>
    <property type="evidence" value="ECO:0007669"/>
    <property type="project" value="TreeGrafter"/>
</dbReference>
<dbReference type="Pfam" id="PF00668">
    <property type="entry name" value="Condensation"/>
    <property type="match status" value="3"/>
</dbReference>
<dbReference type="EMBL" id="AP014940">
    <property type="protein sequence ID" value="BAV98101.1"/>
    <property type="molecule type" value="Genomic_DNA"/>
</dbReference>
<dbReference type="Gene3D" id="3.30.559.10">
    <property type="entry name" value="Chloramphenicol acetyltransferase-like domain"/>
    <property type="match status" value="3"/>
</dbReference>
<dbReference type="InterPro" id="IPR045851">
    <property type="entry name" value="AMP-bd_C_sf"/>
</dbReference>
<dbReference type="KEGG" id="lem:LEN_2614"/>
<dbReference type="SMART" id="SM00823">
    <property type="entry name" value="PKS_PP"/>
    <property type="match status" value="2"/>
</dbReference>
<dbReference type="InterPro" id="IPR020845">
    <property type="entry name" value="AMP-binding_CS"/>
</dbReference>
<dbReference type="PROSITE" id="PS50075">
    <property type="entry name" value="CARRIER"/>
    <property type="match status" value="2"/>
</dbReference>
<dbReference type="PROSITE" id="PS00455">
    <property type="entry name" value="AMP_BINDING"/>
    <property type="match status" value="2"/>
</dbReference>
<keyword evidence="4" id="KW-0597">Phosphoprotein</keyword>
<dbReference type="SUPFAM" id="SSF47336">
    <property type="entry name" value="ACP-like"/>
    <property type="match status" value="2"/>
</dbReference>
<dbReference type="CDD" id="cd17651">
    <property type="entry name" value="A_NRPS_VisG_like"/>
    <property type="match status" value="1"/>
</dbReference>
<dbReference type="Gene3D" id="2.30.38.10">
    <property type="entry name" value="Luciferase, Domain 3"/>
    <property type="match status" value="2"/>
</dbReference>
<feature type="domain" description="Carrier" evidence="5">
    <location>
        <begin position="2087"/>
        <end position="2161"/>
    </location>
</feature>
<evidence type="ECO:0000313" key="6">
    <source>
        <dbReference type="EMBL" id="BAV98101.1"/>
    </source>
</evidence>
<dbReference type="InterPro" id="IPR000873">
    <property type="entry name" value="AMP-dep_synth/lig_dom"/>
</dbReference>
<dbReference type="GO" id="GO:0003824">
    <property type="term" value="F:catalytic activity"/>
    <property type="evidence" value="ECO:0007669"/>
    <property type="project" value="InterPro"/>
</dbReference>
<dbReference type="Proteomes" id="UP000218824">
    <property type="component" value="Chromosome"/>
</dbReference>
<dbReference type="FunFam" id="2.30.38.10:FF:000001">
    <property type="entry name" value="Non-ribosomal peptide synthetase PvdI"/>
    <property type="match status" value="2"/>
</dbReference>
<evidence type="ECO:0000256" key="1">
    <source>
        <dbReference type="ARBA" id="ARBA00001957"/>
    </source>
</evidence>
<dbReference type="Gene3D" id="3.30.300.30">
    <property type="match status" value="2"/>
</dbReference>
<dbReference type="InterPro" id="IPR001242">
    <property type="entry name" value="Condensation_dom"/>
</dbReference>
<dbReference type="CDD" id="cd05930">
    <property type="entry name" value="A_NRPS"/>
    <property type="match status" value="1"/>
</dbReference>
<evidence type="ECO:0000313" key="7">
    <source>
        <dbReference type="Proteomes" id="UP000218824"/>
    </source>
</evidence>
<reference evidence="6 7" key="1">
    <citation type="journal article" date="2017" name="DNA Res.">
        <title>Complete genome sequence and expression profile of the commercial lytic enzyme producer Lysobacter enzymogenes M497-1.</title>
        <authorList>
            <person name="Takami H."/>
            <person name="Toyoda A."/>
            <person name="Uchiyama I."/>
            <person name="Itoh T."/>
            <person name="Takaki Y."/>
            <person name="Arai W."/>
            <person name="Nishi S."/>
            <person name="Kawai M."/>
            <person name="Shinya K."/>
            <person name="Ikeda H."/>
        </authorList>
    </citation>
    <scope>NUCLEOTIDE SEQUENCE [LARGE SCALE GENOMIC DNA]</scope>
    <source>
        <strain evidence="6 7">M497-1</strain>
    </source>
</reference>
<gene>
    <name evidence="6" type="ORF">LEN_2614</name>
</gene>
<keyword evidence="3" id="KW-0596">Phosphopantetheine</keyword>
<dbReference type="FunFam" id="3.30.559.10:FF:000012">
    <property type="entry name" value="Non-ribosomal peptide synthetase"/>
    <property type="match status" value="2"/>
</dbReference>
<dbReference type="Gene3D" id="3.30.559.30">
    <property type="entry name" value="Nonribosomal peptide synthetase, condensation domain"/>
    <property type="match status" value="3"/>
</dbReference>
<sequence length="2558" mass="277895">MNTSSMDGLSRAEREALLARAKAAKLARSGGSARDGARAAERIERRGDDAAHCPASYAQQRLWLIANMGEQASAAYHVPLRFTLRGALDESALQAALDRIVQRHEALRTVFDWVDGQPVQRILARAGFELQRHDLSQAADIDAEVARWSRTEEDAPFDLAAGPLARGRLLRLGEGEHVLLLTLHHIVSDGWSMGVLMRELAELYRAYAVDGVAAQIDPLPELPVQYADYALWQREWLSGEVQLKQQAYWRERLDGAPALIELPGDRPRPPVQDYAGASLDLELDAELSEALRALSRKHGTTLYMTLLAAWAALAARLSNQDEVVIGTPVANRNRVELEPLIGFFVNTLALRLDLSGAPNAGELLARVREQVLQAQAHQDVPFEQVVEAVKPTRSLAHTPLFQLMFTWHNADEGEALEIGGLRLQAMDEGERRSAQFDLSLGLQEIDGRIVGSLGFATALFDRATVARHWEYLKALLRGMAADDAQPVARIALLDAQQRRAAVERGAAPRRAYRQGVCMQQLFEEQAQRTPDAIAVEQDGQRLSYAELNARANRLAAHLRGLGVGPDRRVALLLERSPELVVAMLATLKAGGAYVPMDPAYPPQRLDYLLADSAPKALLTQGELHAALSVGETTAVVRLDDEAAWAQAPAENPYPGALGLSAVNLAYVIYTSGSTGEPKGVMVEHANLTNLVGWHCESFPLQPGERTAAMAGVAFDACTWEIWPALSMGATLALPPQAAAGDPLQLLQWWQAQELHSGFLVTALAEIALSDASVAQPGRALRSLLTGGDRLSRVPAAPLPFELINNYGPTEATVVATSGPLRADGAAPHIGRPIANAAIYLLDAYGEPVPEGVAGEIYIGGAGVASGYFNRPELTRERFLDDPFAGRVGARMYRSGDLGRWRPDGNLEFLGRNDQQLKIRGFRIELGEIDARLARLPGVREAAVHAREDGAGDKRLVAYLVGDALAPAAQLRDALARELPEYMLPSAFVTLERLPLTPNGKLDRRALPAPQDDHFAHRAYEAPQGEIETALAQIWAELLQVERVGRRDHFFDLGGHSLLALQATARLQQRLGLNVALSLLFAHPVLEEFARAASAQRGEALPAIAAAARPPALPMSFAQQRLWFLAQMDEAASAAYHMAGGLRLRGPLDVAALQAALDRIVARHEALRTRFASHEGRPVQSIGEAAGFALAQQDLSDAEDIDAELTRWSRIEKDAPFDLAAGPLARGRLLRFGADDHALLLTLHHIVSDGWSVGVLVRELSELYRAYALDGVAVDIDPLPALPLQYADYALWQRDWLADAAQRGQLDYWRDRLAGAPALIELPTDRPRPPVQDYAGASFDLELDEDTSDALRALSRKHGTTLYMTLLAAWSALAARLAGQEEVVIGTPVANRARVELEPLIGFFVNTLALRLDLSGDPGVGELLARVREQVLQAQAHQDVPFEQVVEAVKPERSLAHSPLFQLMFSWQNTPQPELSLGALSLRELGPGEHRSAQFDLSLALQEVGGRIVGQLEYATALFDRATVARHVDYFKALLRGMIGDDGRAVARIGILGRDERRRVLEDRNANARPVPQAGGIHRLFEQQAARTPDAIALEQAGQGLSYAELNARANRLARHLRALGVGRDQRVAIALPRSAELIVAILATLKAGGAYVPLDPAYPAERLSYLLGDSAPKVVLTQRELRAGLPAAAATLVEIDADAAAWAALPAADLDGADLDETADDASALAYVIYTSGSTGQPKGVMVEHAGLINQIAALQAHYALSAADRVLQFVSPTFDVSVEEIFTALLSGATLVLRTDEWIAGPARWCELCAQHALTVANLPTLFWQQLAQAADVAIPPALRQIVIGGDAVSPAALAAWWSRGGHRPALSNAYGPTETTINASVADCAPQANPHSVGRPLANTAIYLLDAHGGPVPEGSPGEIYIGGAGVARGYLNRPELSAERFLADPFAAREGARMYRSGDLGRWLPDGTVEFLGRNDHQLKIRGFRVEPGEIEALLRRLPGIAEAVVHAREDRPGDKRLVAYLVGAEIAPVAELRAALSRELPEYMLPSAFVALERLPLTPSGKLDRLALPAPDADAYAQRNFEAPQGATEIALAQIWAELLQLEQVGRNDHFFESGGHSLLAVQLMERLRGRGLYADIRTLFAQPTLAGLARAVEQSRQRETREVAVPPNLIPAGATALTPDLLPLVRLDEAQLARIVDSVPGGAANIQDIYPLAPLQEGILFHHLLQAQGDPYLLSTTLAFDSRERLDGFARALQTAIDRHDVLRTAVLWEGLDEPVQVVWRNAALEVETLVFDGPDIAAQLRAYTDPSQYRIDVRSAPQMRGFAAFDAAGQRWLLVLLQHHLIMDHVTSDLLMQELTLIQDGRESELPEPVPFRDFVARARLGVSVAEHEDYFRRILGDVEETTAPFGLKDVQNAGQDIREAQRLLDPALSQRIREQAKALGVSAASVFHWAWGQVLAKATGRDEAVFGTVLFGRMHGGARADRAMGLFINTLPVRVRLGEVGVREGVLAAHASLSELVWHEHAPLALAQRCSALPASTPLFSALLNYRHSSL</sequence>
<dbReference type="InterPro" id="IPR010071">
    <property type="entry name" value="AA_adenyl_dom"/>
</dbReference>
<proteinExistence type="inferred from homology"/>
<name>A0AAU9AU45_LYSEN</name>
<dbReference type="Gene3D" id="3.40.50.980">
    <property type="match status" value="4"/>
</dbReference>
<dbReference type="RefSeq" id="WP_096378629.1">
    <property type="nucleotide sequence ID" value="NZ_AP014940.1"/>
</dbReference>
<evidence type="ECO:0000256" key="3">
    <source>
        <dbReference type="ARBA" id="ARBA00022450"/>
    </source>
</evidence>
<dbReference type="GO" id="GO:0043041">
    <property type="term" value="P:amino acid activation for nonribosomal peptide biosynthetic process"/>
    <property type="evidence" value="ECO:0007669"/>
    <property type="project" value="TreeGrafter"/>
</dbReference>
<dbReference type="PROSITE" id="PS00012">
    <property type="entry name" value="PHOSPHOPANTETHEINE"/>
    <property type="match status" value="1"/>
</dbReference>
<evidence type="ECO:0000256" key="4">
    <source>
        <dbReference type="ARBA" id="ARBA00022553"/>
    </source>
</evidence>
<dbReference type="InterPro" id="IPR006162">
    <property type="entry name" value="Ppantetheine_attach_site"/>
</dbReference>